<evidence type="ECO:0000256" key="6">
    <source>
        <dbReference type="SAM" id="Phobius"/>
    </source>
</evidence>
<evidence type="ECO:0000259" key="7">
    <source>
        <dbReference type="Pfam" id="PF04024"/>
    </source>
</evidence>
<evidence type="ECO:0000313" key="8">
    <source>
        <dbReference type="EMBL" id="SEP27130.1"/>
    </source>
</evidence>
<gene>
    <name evidence="8" type="ORF">SAMN04489732_105198</name>
</gene>
<dbReference type="STRING" id="394193.SAMN04489732_105198"/>
<evidence type="ECO:0000256" key="1">
    <source>
        <dbReference type="ARBA" id="ARBA00004162"/>
    </source>
</evidence>
<dbReference type="OrthoDB" id="7359894at2"/>
<dbReference type="PANTHER" id="PTHR33885">
    <property type="entry name" value="PHAGE SHOCK PROTEIN C"/>
    <property type="match status" value="1"/>
</dbReference>
<evidence type="ECO:0000256" key="4">
    <source>
        <dbReference type="ARBA" id="ARBA00022989"/>
    </source>
</evidence>
<dbReference type="RefSeq" id="WP_091617284.1">
    <property type="nucleotide sequence ID" value="NZ_FOEF01000005.1"/>
</dbReference>
<evidence type="ECO:0000313" key="9">
    <source>
        <dbReference type="Proteomes" id="UP000198582"/>
    </source>
</evidence>
<protein>
    <submittedName>
        <fullName evidence="8">Phage shock protein PspC (Stress-responsive transcriptional regulator)</fullName>
    </submittedName>
</protein>
<dbReference type="InterPro" id="IPR052027">
    <property type="entry name" value="PspC"/>
</dbReference>
<dbReference type="EMBL" id="FOEF01000005">
    <property type="protein sequence ID" value="SEP27130.1"/>
    <property type="molecule type" value="Genomic_DNA"/>
</dbReference>
<evidence type="ECO:0000256" key="2">
    <source>
        <dbReference type="ARBA" id="ARBA00022475"/>
    </source>
</evidence>
<organism evidence="8 9">
    <name type="scientific">Amycolatopsis saalfeldensis</name>
    <dbReference type="NCBI Taxonomy" id="394193"/>
    <lineage>
        <taxon>Bacteria</taxon>
        <taxon>Bacillati</taxon>
        <taxon>Actinomycetota</taxon>
        <taxon>Actinomycetes</taxon>
        <taxon>Pseudonocardiales</taxon>
        <taxon>Pseudonocardiaceae</taxon>
        <taxon>Amycolatopsis</taxon>
    </lineage>
</organism>
<reference evidence="8 9" key="1">
    <citation type="submission" date="2016-10" db="EMBL/GenBank/DDBJ databases">
        <authorList>
            <person name="de Groot N.N."/>
        </authorList>
    </citation>
    <scope>NUCLEOTIDE SEQUENCE [LARGE SCALE GENOMIC DNA]</scope>
    <source>
        <strain evidence="8 9">DSM 44993</strain>
    </source>
</reference>
<evidence type="ECO:0000256" key="5">
    <source>
        <dbReference type="ARBA" id="ARBA00023136"/>
    </source>
</evidence>
<keyword evidence="9" id="KW-1185">Reference proteome</keyword>
<sequence>MTNSVYTPETKKLFRSSTDRKLTGVCAGWADYLGVDPSMVRIAAVAGAVLSAGVVLPVYAAAALLTPDSADATAPAETAA</sequence>
<feature type="transmembrane region" description="Helical" evidence="6">
    <location>
        <begin position="42"/>
        <end position="65"/>
    </location>
</feature>
<feature type="domain" description="Phage shock protein PspC N-terminal" evidence="7">
    <location>
        <begin position="11"/>
        <end position="68"/>
    </location>
</feature>
<dbReference type="PANTHER" id="PTHR33885:SF3">
    <property type="entry name" value="PHAGE SHOCK PROTEIN C"/>
    <property type="match status" value="1"/>
</dbReference>
<keyword evidence="2" id="KW-1003">Cell membrane</keyword>
<proteinExistence type="predicted"/>
<dbReference type="GO" id="GO:0005886">
    <property type="term" value="C:plasma membrane"/>
    <property type="evidence" value="ECO:0007669"/>
    <property type="project" value="UniProtKB-SubCell"/>
</dbReference>
<name>A0A1H8WHJ8_9PSEU</name>
<evidence type="ECO:0000256" key="3">
    <source>
        <dbReference type="ARBA" id="ARBA00022692"/>
    </source>
</evidence>
<keyword evidence="5 6" id="KW-0472">Membrane</keyword>
<dbReference type="InterPro" id="IPR007168">
    <property type="entry name" value="Phageshock_PspC_N"/>
</dbReference>
<keyword evidence="4 6" id="KW-1133">Transmembrane helix</keyword>
<accession>A0A1H8WHJ8</accession>
<dbReference type="AlphaFoldDB" id="A0A1H8WHJ8"/>
<keyword evidence="3 6" id="KW-0812">Transmembrane</keyword>
<dbReference type="Proteomes" id="UP000198582">
    <property type="component" value="Unassembled WGS sequence"/>
</dbReference>
<dbReference type="Pfam" id="PF04024">
    <property type="entry name" value="PspC"/>
    <property type="match status" value="1"/>
</dbReference>
<comment type="subcellular location">
    <subcellularLocation>
        <location evidence="1">Cell membrane</location>
        <topology evidence="1">Single-pass membrane protein</topology>
    </subcellularLocation>
</comment>